<dbReference type="InterPro" id="IPR041503">
    <property type="entry name" value="AIMP2_thioredoxin"/>
</dbReference>
<dbReference type="PANTHER" id="PTHR13438">
    <property type="entry name" value="AMINOACYL TRNA SYNTHASE COMPLEX-INTERACTING MULTIFUNCTIONAL PROTEIN"/>
    <property type="match status" value="1"/>
</dbReference>
<dbReference type="GO" id="GO:0005829">
    <property type="term" value="C:cytosol"/>
    <property type="evidence" value="ECO:0007669"/>
    <property type="project" value="UniProtKB-SubCell"/>
</dbReference>
<evidence type="ECO:0000259" key="8">
    <source>
        <dbReference type="Pfam" id="PF18569"/>
    </source>
</evidence>
<evidence type="ECO:0000256" key="2">
    <source>
        <dbReference type="ARBA" id="ARBA00004514"/>
    </source>
</evidence>
<dbReference type="FunCoup" id="A0A1S3JBW5">
    <property type="interactions" value="435"/>
</dbReference>
<dbReference type="GeneID" id="106171760"/>
<dbReference type="GO" id="GO:0017101">
    <property type="term" value="C:aminoacyl-tRNA synthetase multienzyme complex"/>
    <property type="evidence" value="ECO:0007669"/>
    <property type="project" value="InterPro"/>
</dbReference>
<organism evidence="9 10">
    <name type="scientific">Lingula anatina</name>
    <name type="common">Brachiopod</name>
    <name type="synonym">Lingula unguis</name>
    <dbReference type="NCBI Taxonomy" id="7574"/>
    <lineage>
        <taxon>Eukaryota</taxon>
        <taxon>Metazoa</taxon>
        <taxon>Spiralia</taxon>
        <taxon>Lophotrochozoa</taxon>
        <taxon>Brachiopoda</taxon>
        <taxon>Linguliformea</taxon>
        <taxon>Lingulata</taxon>
        <taxon>Lingulida</taxon>
        <taxon>Linguloidea</taxon>
        <taxon>Lingulidae</taxon>
        <taxon>Lingula</taxon>
    </lineage>
</organism>
<comment type="subcellular location">
    <subcellularLocation>
        <location evidence="2">Cytoplasm</location>
        <location evidence="2">Cytosol</location>
    </subcellularLocation>
    <subcellularLocation>
        <location evidence="1">Nucleus</location>
    </subcellularLocation>
</comment>
<dbReference type="InParanoid" id="A0A1S3JBW5"/>
<dbReference type="GO" id="GO:0005634">
    <property type="term" value="C:nucleus"/>
    <property type="evidence" value="ECO:0007669"/>
    <property type="project" value="UniProtKB-SubCell"/>
</dbReference>
<dbReference type="KEGG" id="lak:106171760"/>
<dbReference type="STRING" id="7574.A0A1S3JBW5"/>
<dbReference type="InterPro" id="IPR042360">
    <property type="entry name" value="AIMP2"/>
</dbReference>
<evidence type="ECO:0000313" key="9">
    <source>
        <dbReference type="Proteomes" id="UP000085678"/>
    </source>
</evidence>
<evidence type="ECO:0000256" key="1">
    <source>
        <dbReference type="ARBA" id="ARBA00004123"/>
    </source>
</evidence>
<dbReference type="Pfam" id="PF18569">
    <property type="entry name" value="Thioredoxin_16"/>
    <property type="match status" value="1"/>
</dbReference>
<feature type="domain" description="Glutathione S-transferase C-terminal" evidence="7">
    <location>
        <begin position="240"/>
        <end position="299"/>
    </location>
</feature>
<dbReference type="GO" id="GO:0006412">
    <property type="term" value="P:translation"/>
    <property type="evidence" value="ECO:0007669"/>
    <property type="project" value="UniProtKB-KW"/>
</dbReference>
<evidence type="ECO:0000313" key="10">
    <source>
        <dbReference type="RefSeq" id="XP_013407676.1"/>
    </source>
</evidence>
<keyword evidence="6" id="KW-0175">Coiled coil</keyword>
<keyword evidence="9" id="KW-1185">Reference proteome</keyword>
<sequence>MAISPQQGSMASTSGPSSTMYSLKPFYTDDNIVLPDVMYKMKSFYGSEDVKKPDGSTGYDIDALEKRQEAILAKLSELQKEVQKLSNSCPPTLSQKRESTSGAVIDEIIEDVVITANPSSPPLSLFVLYQLLQQQLRTVGSMHVHSSVTSVPENLKVFQNGFQSNRRDYQLAITLIWKNVNHGPELMVNPHKQSPVQGEGNMARYLARLLSPGYDSVDPITATEIDVFVDIATNQLLHGNSKEKAAALRGLNSKLGSSSWLVGSDLSLADIVVWSALQQTGQAGGAPANVQKWIKACNNNFAFKLALSVMS</sequence>
<keyword evidence="3" id="KW-0963">Cytoplasm</keyword>
<evidence type="ECO:0000256" key="6">
    <source>
        <dbReference type="SAM" id="Coils"/>
    </source>
</evidence>
<accession>A0A1S3JBW5</accession>
<gene>
    <name evidence="10" type="primary">LOC106171760</name>
</gene>
<evidence type="ECO:0000256" key="3">
    <source>
        <dbReference type="ARBA" id="ARBA00022490"/>
    </source>
</evidence>
<protein>
    <submittedName>
        <fullName evidence="10">Aminoacyl tRNA synthase complex-interacting multifunctional protein 2</fullName>
    </submittedName>
</protein>
<dbReference type="SUPFAM" id="SSF47616">
    <property type="entry name" value="GST C-terminal domain-like"/>
    <property type="match status" value="1"/>
</dbReference>
<dbReference type="Proteomes" id="UP000085678">
    <property type="component" value="Unplaced"/>
</dbReference>
<evidence type="ECO:0000259" key="7">
    <source>
        <dbReference type="Pfam" id="PF00043"/>
    </source>
</evidence>
<proteinExistence type="predicted"/>
<dbReference type="InterPro" id="IPR004046">
    <property type="entry name" value="GST_C"/>
</dbReference>
<keyword evidence="5" id="KW-0539">Nucleus</keyword>
<dbReference type="Pfam" id="PF00043">
    <property type="entry name" value="GST_C"/>
    <property type="match status" value="1"/>
</dbReference>
<reference evidence="10" key="1">
    <citation type="submission" date="2025-08" db="UniProtKB">
        <authorList>
            <consortium name="RefSeq"/>
        </authorList>
    </citation>
    <scope>IDENTIFICATION</scope>
    <source>
        <tissue evidence="10">Gonads</tissue>
    </source>
</reference>
<keyword evidence="4" id="KW-0648">Protein biosynthesis</keyword>
<dbReference type="AlphaFoldDB" id="A0A1S3JBW5"/>
<dbReference type="InterPro" id="IPR036282">
    <property type="entry name" value="Glutathione-S-Trfase_C_sf"/>
</dbReference>
<feature type="domain" description="AIMP2 thioredoxin-like" evidence="8">
    <location>
        <begin position="108"/>
        <end position="196"/>
    </location>
</feature>
<dbReference type="PANTHER" id="PTHR13438:SF2">
    <property type="entry name" value="AMINOACYL TRNA SYNTHASE COMPLEX-INTERACTING MULTIFUNCTIONAL PROTEIN 2"/>
    <property type="match status" value="1"/>
</dbReference>
<name>A0A1S3JBW5_LINAN</name>
<evidence type="ECO:0000256" key="4">
    <source>
        <dbReference type="ARBA" id="ARBA00022917"/>
    </source>
</evidence>
<evidence type="ECO:0000256" key="5">
    <source>
        <dbReference type="ARBA" id="ARBA00023242"/>
    </source>
</evidence>
<dbReference type="RefSeq" id="XP_013407676.1">
    <property type="nucleotide sequence ID" value="XM_013552222.1"/>
</dbReference>
<feature type="coiled-coil region" evidence="6">
    <location>
        <begin position="61"/>
        <end position="88"/>
    </location>
</feature>
<dbReference type="OrthoDB" id="2309723at2759"/>
<dbReference type="Gene3D" id="1.20.1050.130">
    <property type="match status" value="1"/>
</dbReference>